<evidence type="ECO:0000256" key="6">
    <source>
        <dbReference type="PROSITE-ProRule" id="PRU00433"/>
    </source>
</evidence>
<evidence type="ECO:0000256" key="7">
    <source>
        <dbReference type="SAM" id="SignalP"/>
    </source>
</evidence>
<dbReference type="InterPro" id="IPR036909">
    <property type="entry name" value="Cyt_c-like_dom_sf"/>
</dbReference>
<keyword evidence="1" id="KW-0813">Transport</keyword>
<organism evidence="9 10">
    <name type="scientific">Duganella alba</name>
    <dbReference type="NCBI Taxonomy" id="2666081"/>
    <lineage>
        <taxon>Bacteria</taxon>
        <taxon>Pseudomonadati</taxon>
        <taxon>Pseudomonadota</taxon>
        <taxon>Betaproteobacteria</taxon>
        <taxon>Burkholderiales</taxon>
        <taxon>Oxalobacteraceae</taxon>
        <taxon>Telluria group</taxon>
        <taxon>Duganella</taxon>
    </lineage>
</organism>
<dbReference type="SUPFAM" id="SSF46626">
    <property type="entry name" value="Cytochrome c"/>
    <property type="match status" value="1"/>
</dbReference>
<dbReference type="Pfam" id="PF00034">
    <property type="entry name" value="Cytochrom_C"/>
    <property type="match status" value="1"/>
</dbReference>
<proteinExistence type="predicted"/>
<dbReference type="PANTHER" id="PTHR11961">
    <property type="entry name" value="CYTOCHROME C"/>
    <property type="match status" value="1"/>
</dbReference>
<keyword evidence="2 6" id="KW-0349">Heme</keyword>
<dbReference type="InterPro" id="IPR009056">
    <property type="entry name" value="Cyt_c-like_dom"/>
</dbReference>
<dbReference type="AlphaFoldDB" id="A0A6L5QP80"/>
<dbReference type="InterPro" id="IPR002327">
    <property type="entry name" value="Cyt_c_1A/1B"/>
</dbReference>
<reference evidence="9 10" key="1">
    <citation type="submission" date="2019-11" db="EMBL/GenBank/DDBJ databases">
        <title>Novel species isolated from a subtropical stream in China.</title>
        <authorList>
            <person name="Lu H."/>
        </authorList>
    </citation>
    <scope>NUCLEOTIDE SEQUENCE [LARGE SCALE GENOMIC DNA]</scope>
    <source>
        <strain evidence="9 10">FT25W</strain>
    </source>
</reference>
<evidence type="ECO:0000256" key="3">
    <source>
        <dbReference type="ARBA" id="ARBA00022723"/>
    </source>
</evidence>
<evidence type="ECO:0000256" key="5">
    <source>
        <dbReference type="ARBA" id="ARBA00023004"/>
    </source>
</evidence>
<dbReference type="PROSITE" id="PS51007">
    <property type="entry name" value="CYTC"/>
    <property type="match status" value="1"/>
</dbReference>
<dbReference type="EMBL" id="WKJM01000035">
    <property type="protein sequence ID" value="MRX11497.1"/>
    <property type="molecule type" value="Genomic_DNA"/>
</dbReference>
<feature type="chain" id="PRO_5026662495" evidence="7">
    <location>
        <begin position="20"/>
        <end position="118"/>
    </location>
</feature>
<evidence type="ECO:0000313" key="9">
    <source>
        <dbReference type="EMBL" id="MRX11497.1"/>
    </source>
</evidence>
<evidence type="ECO:0000313" key="10">
    <source>
        <dbReference type="Proteomes" id="UP000481037"/>
    </source>
</evidence>
<dbReference type="PRINTS" id="PR00604">
    <property type="entry name" value="CYTCHRMECIAB"/>
</dbReference>
<evidence type="ECO:0000256" key="1">
    <source>
        <dbReference type="ARBA" id="ARBA00022448"/>
    </source>
</evidence>
<keyword evidence="3 6" id="KW-0479">Metal-binding</keyword>
<dbReference type="GO" id="GO:0046872">
    <property type="term" value="F:metal ion binding"/>
    <property type="evidence" value="ECO:0007669"/>
    <property type="project" value="UniProtKB-KW"/>
</dbReference>
<keyword evidence="5 6" id="KW-0408">Iron</keyword>
<accession>A0A6L5QP80</accession>
<keyword evidence="4" id="KW-0249">Electron transport</keyword>
<evidence type="ECO:0000256" key="2">
    <source>
        <dbReference type="ARBA" id="ARBA00022617"/>
    </source>
</evidence>
<protein>
    <submittedName>
        <fullName evidence="9">C-type cytochrome</fullName>
    </submittedName>
</protein>
<keyword evidence="10" id="KW-1185">Reference proteome</keyword>
<dbReference type="GO" id="GO:0020037">
    <property type="term" value="F:heme binding"/>
    <property type="evidence" value="ECO:0007669"/>
    <property type="project" value="InterPro"/>
</dbReference>
<keyword evidence="7" id="KW-0732">Signal</keyword>
<comment type="caution">
    <text evidence="9">The sequence shown here is derived from an EMBL/GenBank/DDBJ whole genome shotgun (WGS) entry which is preliminary data.</text>
</comment>
<evidence type="ECO:0000259" key="8">
    <source>
        <dbReference type="PROSITE" id="PS51007"/>
    </source>
</evidence>
<feature type="signal peptide" evidence="7">
    <location>
        <begin position="1"/>
        <end position="19"/>
    </location>
</feature>
<feature type="domain" description="Cytochrome c" evidence="8">
    <location>
        <begin position="18"/>
        <end position="117"/>
    </location>
</feature>
<dbReference type="Proteomes" id="UP000481037">
    <property type="component" value="Unassembled WGS sequence"/>
</dbReference>
<name>A0A6L5QP80_9BURK</name>
<gene>
    <name evidence="9" type="ORF">GJ697_27095</name>
</gene>
<sequence length="118" mass="12317">MRNVLTAGLLCLAAASVGAQDLGKKTFEQCVACHSLQAGENGIGPTLHGLLGSTAGTVEGFRFSGPMKRSGIVWDEKNLAEFLRNPQALVPNTRMPFSGLTDEAALKALVGYLAAATK</sequence>
<dbReference type="RefSeq" id="WP_154369827.1">
    <property type="nucleotide sequence ID" value="NZ_WKJM01000035.1"/>
</dbReference>
<evidence type="ECO:0000256" key="4">
    <source>
        <dbReference type="ARBA" id="ARBA00022982"/>
    </source>
</evidence>
<dbReference type="GO" id="GO:0009055">
    <property type="term" value="F:electron transfer activity"/>
    <property type="evidence" value="ECO:0007669"/>
    <property type="project" value="InterPro"/>
</dbReference>
<dbReference type="Gene3D" id="1.10.760.10">
    <property type="entry name" value="Cytochrome c-like domain"/>
    <property type="match status" value="1"/>
</dbReference>